<protein>
    <submittedName>
        <fullName evidence="2">Uncharacterized protein</fullName>
    </submittedName>
</protein>
<sequence length="374" mass="37183">MPSHTCRRIALTQPQALLHLAALANAITRITKKTTKIPTQAVTTDTPTAAAAPPAPLPCAPKGASTDASTPDHVPHAAAADAPTAAKASWFVRAVSGLKDKWSAVIAAAATKTPAAAEKHAPTPRTASATSSTSTTRKSNTAQAAAATPGDGASAPKASEKANWFARAFATAEAKCGAACDSVAASWRASAAKATAALTPKRKVLIKKSRSSKADTKTSSLPTSPAALAPVAGPIDNASPTSAAADDAAVLVSVVAPAAPEPTVAALKPGSKAGAAATPRWGKYVGDRFRAALPRTRSGRRPTTPAAPIKARSGGTPAKPCDAEPATAAAVAAPKGRVGAALTAKLARLSSRRSRDRPDQVAAAAVGGEAAVAC</sequence>
<dbReference type="EMBL" id="KK101577">
    <property type="protein sequence ID" value="KIZ00366.1"/>
    <property type="molecule type" value="Genomic_DNA"/>
</dbReference>
<feature type="compositionally biased region" description="Low complexity" evidence="1">
    <location>
        <begin position="123"/>
        <end position="156"/>
    </location>
</feature>
<dbReference type="AlphaFoldDB" id="A0A0D2N2D7"/>
<proteinExistence type="predicted"/>
<feature type="region of interest" description="Disordered" evidence="1">
    <location>
        <begin position="205"/>
        <end position="227"/>
    </location>
</feature>
<evidence type="ECO:0000256" key="1">
    <source>
        <dbReference type="SAM" id="MobiDB-lite"/>
    </source>
</evidence>
<name>A0A0D2N2D7_9CHLO</name>
<feature type="region of interest" description="Disordered" evidence="1">
    <location>
        <begin position="296"/>
        <end position="322"/>
    </location>
</feature>
<evidence type="ECO:0000313" key="2">
    <source>
        <dbReference type="EMBL" id="KIZ00366.1"/>
    </source>
</evidence>
<dbReference type="RefSeq" id="XP_013899385.1">
    <property type="nucleotide sequence ID" value="XM_014043931.1"/>
</dbReference>
<accession>A0A0D2N2D7</accession>
<feature type="region of interest" description="Disordered" evidence="1">
    <location>
        <begin position="38"/>
        <end position="80"/>
    </location>
</feature>
<reference evidence="2 3" key="1">
    <citation type="journal article" date="2013" name="BMC Genomics">
        <title>Reconstruction of the lipid metabolism for the microalga Monoraphidium neglectum from its genome sequence reveals characteristics suitable for biofuel production.</title>
        <authorList>
            <person name="Bogen C."/>
            <person name="Al-Dilaimi A."/>
            <person name="Albersmeier A."/>
            <person name="Wichmann J."/>
            <person name="Grundmann M."/>
            <person name="Rupp O."/>
            <person name="Lauersen K.J."/>
            <person name="Blifernez-Klassen O."/>
            <person name="Kalinowski J."/>
            <person name="Goesmann A."/>
            <person name="Mussgnug J.H."/>
            <person name="Kruse O."/>
        </authorList>
    </citation>
    <scope>NUCLEOTIDE SEQUENCE [LARGE SCALE GENOMIC DNA]</scope>
    <source>
        <strain evidence="2 3">SAG 48.87</strain>
    </source>
</reference>
<feature type="region of interest" description="Disordered" evidence="1">
    <location>
        <begin position="113"/>
        <end position="158"/>
    </location>
</feature>
<keyword evidence="3" id="KW-1185">Reference proteome</keyword>
<dbReference type="GeneID" id="25740472"/>
<evidence type="ECO:0000313" key="3">
    <source>
        <dbReference type="Proteomes" id="UP000054498"/>
    </source>
</evidence>
<organism evidence="2 3">
    <name type="scientific">Monoraphidium neglectum</name>
    <dbReference type="NCBI Taxonomy" id="145388"/>
    <lineage>
        <taxon>Eukaryota</taxon>
        <taxon>Viridiplantae</taxon>
        <taxon>Chlorophyta</taxon>
        <taxon>core chlorophytes</taxon>
        <taxon>Chlorophyceae</taxon>
        <taxon>CS clade</taxon>
        <taxon>Sphaeropleales</taxon>
        <taxon>Selenastraceae</taxon>
        <taxon>Monoraphidium</taxon>
    </lineage>
</organism>
<gene>
    <name evidence="2" type="ORF">MNEG_7596</name>
</gene>
<feature type="compositionally biased region" description="Low complexity" evidence="1">
    <location>
        <begin position="38"/>
        <end position="52"/>
    </location>
</feature>
<dbReference type="Proteomes" id="UP000054498">
    <property type="component" value="Unassembled WGS sequence"/>
</dbReference>
<dbReference type="KEGG" id="mng:MNEG_7596"/>